<dbReference type="PANTHER" id="PTHR31438:SF1">
    <property type="entry name" value="LYSINE N-ACYLTRANSFERASE C17G9.06C-RELATED"/>
    <property type="match status" value="1"/>
</dbReference>
<dbReference type="EMBL" id="JAZDRO010000001">
    <property type="protein sequence ID" value="MEE2565823.1"/>
    <property type="molecule type" value="Genomic_DNA"/>
</dbReference>
<keyword evidence="1" id="KW-0046">Antibiotic resistance</keyword>
<keyword evidence="3" id="KW-0808">Transferase</keyword>
<dbReference type="InterPro" id="IPR000182">
    <property type="entry name" value="GNAT_dom"/>
</dbReference>
<name>A0ABU7LW79_9PROT</name>
<proteinExistence type="predicted"/>
<keyword evidence="3" id="KW-0012">Acyltransferase</keyword>
<evidence type="ECO:0000256" key="1">
    <source>
        <dbReference type="ARBA" id="ARBA00023251"/>
    </source>
</evidence>
<dbReference type="Pfam" id="PF13523">
    <property type="entry name" value="Acetyltransf_8"/>
    <property type="match status" value="1"/>
</dbReference>
<dbReference type="PROSITE" id="PS51186">
    <property type="entry name" value="GNAT"/>
    <property type="match status" value="1"/>
</dbReference>
<protein>
    <submittedName>
        <fullName evidence="3">GNAT family N-acetyltransferase</fullName>
        <ecNumber evidence="3">2.3.1.-</ecNumber>
    </submittedName>
</protein>
<dbReference type="GO" id="GO:0016746">
    <property type="term" value="F:acyltransferase activity"/>
    <property type="evidence" value="ECO:0007669"/>
    <property type="project" value="UniProtKB-KW"/>
</dbReference>
<dbReference type="EC" id="2.3.1.-" evidence="3"/>
<comment type="caution">
    <text evidence="3">The sequence shown here is derived from an EMBL/GenBank/DDBJ whole genome shotgun (WGS) entry which is preliminary data.</text>
</comment>
<dbReference type="InterPro" id="IPR016181">
    <property type="entry name" value="Acyl_CoA_acyltransferase"/>
</dbReference>
<dbReference type="SUPFAM" id="SSF55729">
    <property type="entry name" value="Acyl-CoA N-acyltransferases (Nat)"/>
    <property type="match status" value="1"/>
</dbReference>
<dbReference type="Proteomes" id="UP001310692">
    <property type="component" value="Unassembled WGS sequence"/>
</dbReference>
<dbReference type="PANTHER" id="PTHR31438">
    <property type="entry name" value="LYSINE N-ACYLTRANSFERASE C17G9.06C-RELATED"/>
    <property type="match status" value="1"/>
</dbReference>
<evidence type="ECO:0000313" key="3">
    <source>
        <dbReference type="EMBL" id="MEE2565823.1"/>
    </source>
</evidence>
<evidence type="ECO:0000259" key="2">
    <source>
        <dbReference type="PROSITE" id="PS51186"/>
    </source>
</evidence>
<evidence type="ECO:0000313" key="4">
    <source>
        <dbReference type="Proteomes" id="UP001310692"/>
    </source>
</evidence>
<sequence length="172" mass="19436">MSAPSRVRLRPATETDIPDLERWDREPHVLACMGKEAEEGPADWHAELAFYAQCGEVLIAELDDRSIGVLQIIDPNRDPSQYWGEMAPGYRAIDIWIGEADLLGQGHGTAMMRQALARCFAVPEVEAVLIDPLESNTDAIRFYRRLGFRDVGPRRFDEDDCLVLKFDRADFG</sequence>
<keyword evidence="4" id="KW-1185">Reference proteome</keyword>
<gene>
    <name evidence="3" type="ORF">V0U35_03950</name>
</gene>
<dbReference type="Gene3D" id="3.40.630.30">
    <property type="match status" value="1"/>
</dbReference>
<organism evidence="3 4">
    <name type="scientific">Hyphobacterium marinum</name>
    <dbReference type="NCBI Taxonomy" id="3116574"/>
    <lineage>
        <taxon>Bacteria</taxon>
        <taxon>Pseudomonadati</taxon>
        <taxon>Pseudomonadota</taxon>
        <taxon>Alphaproteobacteria</taxon>
        <taxon>Maricaulales</taxon>
        <taxon>Maricaulaceae</taxon>
        <taxon>Hyphobacterium</taxon>
    </lineage>
</organism>
<reference evidence="3 4" key="1">
    <citation type="submission" date="2024-01" db="EMBL/GenBank/DDBJ databases">
        <title>Hyphobacterium bacterium isolated from marine sediment.</title>
        <authorList>
            <person name="Zhao S."/>
        </authorList>
    </citation>
    <scope>NUCLEOTIDE SEQUENCE [LARGE SCALE GENOMIC DNA]</scope>
    <source>
        <strain evidence="3 4">Y60-23</strain>
    </source>
</reference>
<accession>A0ABU7LW79</accession>
<feature type="domain" description="N-acetyltransferase" evidence="2">
    <location>
        <begin position="7"/>
        <end position="169"/>
    </location>
</feature>
<dbReference type="RefSeq" id="WP_330195355.1">
    <property type="nucleotide sequence ID" value="NZ_JAZDRO010000001.1"/>
</dbReference>